<evidence type="ECO:0000259" key="5">
    <source>
        <dbReference type="SMART" id="SM00856"/>
    </source>
</evidence>
<dbReference type="EMBL" id="AWWV01012848">
    <property type="protein sequence ID" value="OMO64055.1"/>
    <property type="molecule type" value="Genomic_DNA"/>
</dbReference>
<dbReference type="SUPFAM" id="SSF101148">
    <property type="entry name" value="Plant invertase/pectin methylesterase inhibitor"/>
    <property type="match status" value="1"/>
</dbReference>
<evidence type="ECO:0000256" key="4">
    <source>
        <dbReference type="SAM" id="SignalP"/>
    </source>
</evidence>
<dbReference type="Proteomes" id="UP000188268">
    <property type="component" value="Unassembled WGS sequence"/>
</dbReference>
<protein>
    <submittedName>
        <fullName evidence="6">Pectinesterase inhibitor</fullName>
    </submittedName>
</protein>
<name>A0A1R3H117_COCAP</name>
<dbReference type="Pfam" id="PF04043">
    <property type="entry name" value="PMEI"/>
    <property type="match status" value="1"/>
</dbReference>
<dbReference type="OMA" id="CTATIFL"/>
<dbReference type="InterPro" id="IPR052421">
    <property type="entry name" value="PCW_Enzyme_Inhibitor"/>
</dbReference>
<dbReference type="PANTHER" id="PTHR36710">
    <property type="entry name" value="PECTINESTERASE INHIBITOR-LIKE"/>
    <property type="match status" value="1"/>
</dbReference>
<dbReference type="InterPro" id="IPR035513">
    <property type="entry name" value="Invertase/methylesterase_inhib"/>
</dbReference>
<feature type="domain" description="Pectinesterase inhibitor" evidence="5">
    <location>
        <begin position="29"/>
        <end position="176"/>
    </location>
</feature>
<reference evidence="6 7" key="1">
    <citation type="submission" date="2013-09" db="EMBL/GenBank/DDBJ databases">
        <title>Corchorus capsularis genome sequencing.</title>
        <authorList>
            <person name="Alam M."/>
            <person name="Haque M.S."/>
            <person name="Islam M.S."/>
            <person name="Emdad E.M."/>
            <person name="Islam M.M."/>
            <person name="Ahmed B."/>
            <person name="Halim A."/>
            <person name="Hossen Q.M.M."/>
            <person name="Hossain M.Z."/>
            <person name="Ahmed R."/>
            <person name="Khan M.M."/>
            <person name="Islam R."/>
            <person name="Rashid M.M."/>
            <person name="Khan S.A."/>
            <person name="Rahman M.S."/>
            <person name="Alam M."/>
        </authorList>
    </citation>
    <scope>NUCLEOTIDE SEQUENCE [LARGE SCALE GENOMIC DNA]</scope>
    <source>
        <strain evidence="7">cv. CVL-1</strain>
        <tissue evidence="6">Whole seedling</tissue>
    </source>
</reference>
<sequence>MATLKCFSAMVIIFLAMISLFFSGCHADDYLTLIDTICKKSQDYEFCSKRLSSDNRSPNVADLNGFALISISLTITQVQSTLDRIPGILAKLNDPLEKRRLEACRNHYSTSVGDFHNSFTFASRHDYWATFNSVRDGTNRVIDCHNGYRMDGPIATSPIDGDDHDVIKLSGIVLIIVDDLIRRSAGAALHKTPVYVPLHF</sequence>
<keyword evidence="2" id="KW-1015">Disulfide bond</keyword>
<dbReference type="InterPro" id="IPR034086">
    <property type="entry name" value="PMEI_plant"/>
</dbReference>
<evidence type="ECO:0000313" key="6">
    <source>
        <dbReference type="EMBL" id="OMO64055.1"/>
    </source>
</evidence>
<evidence type="ECO:0000256" key="3">
    <source>
        <dbReference type="ARBA" id="ARBA00038471"/>
    </source>
</evidence>
<dbReference type="OrthoDB" id="1094948at2759"/>
<feature type="chain" id="PRO_5012909964" evidence="4">
    <location>
        <begin position="28"/>
        <end position="200"/>
    </location>
</feature>
<keyword evidence="1 4" id="KW-0732">Signal</keyword>
<dbReference type="CDD" id="cd15797">
    <property type="entry name" value="PMEI"/>
    <property type="match status" value="1"/>
</dbReference>
<accession>A0A1R3H117</accession>
<evidence type="ECO:0000256" key="1">
    <source>
        <dbReference type="ARBA" id="ARBA00022729"/>
    </source>
</evidence>
<dbReference type="PROSITE" id="PS51257">
    <property type="entry name" value="PROKAR_LIPOPROTEIN"/>
    <property type="match status" value="1"/>
</dbReference>
<gene>
    <name evidence="6" type="ORF">CCACVL1_22083</name>
</gene>
<dbReference type="Gramene" id="OMO64055">
    <property type="protein sequence ID" value="OMO64055"/>
    <property type="gene ID" value="CCACVL1_22083"/>
</dbReference>
<comment type="similarity">
    <text evidence="3">Belongs to the PMEI family.</text>
</comment>
<comment type="caution">
    <text evidence="6">The sequence shown here is derived from an EMBL/GenBank/DDBJ whole genome shotgun (WGS) entry which is preliminary data.</text>
</comment>
<dbReference type="PANTHER" id="PTHR36710:SF18">
    <property type="entry name" value="PECTINESTERASE INHIBITOR 5-RELATED"/>
    <property type="match status" value="1"/>
</dbReference>
<dbReference type="NCBIfam" id="TIGR01614">
    <property type="entry name" value="PME_inhib"/>
    <property type="match status" value="1"/>
</dbReference>
<proteinExistence type="inferred from homology"/>
<dbReference type="SMART" id="SM00856">
    <property type="entry name" value="PMEI"/>
    <property type="match status" value="1"/>
</dbReference>
<feature type="signal peptide" evidence="4">
    <location>
        <begin position="1"/>
        <end position="27"/>
    </location>
</feature>
<dbReference type="AlphaFoldDB" id="A0A1R3H117"/>
<dbReference type="GO" id="GO:0046910">
    <property type="term" value="F:pectinesterase inhibitor activity"/>
    <property type="evidence" value="ECO:0007669"/>
    <property type="project" value="InterPro"/>
</dbReference>
<evidence type="ECO:0000313" key="7">
    <source>
        <dbReference type="Proteomes" id="UP000188268"/>
    </source>
</evidence>
<evidence type="ECO:0000256" key="2">
    <source>
        <dbReference type="ARBA" id="ARBA00023157"/>
    </source>
</evidence>
<organism evidence="6 7">
    <name type="scientific">Corchorus capsularis</name>
    <name type="common">Jute</name>
    <dbReference type="NCBI Taxonomy" id="210143"/>
    <lineage>
        <taxon>Eukaryota</taxon>
        <taxon>Viridiplantae</taxon>
        <taxon>Streptophyta</taxon>
        <taxon>Embryophyta</taxon>
        <taxon>Tracheophyta</taxon>
        <taxon>Spermatophyta</taxon>
        <taxon>Magnoliopsida</taxon>
        <taxon>eudicotyledons</taxon>
        <taxon>Gunneridae</taxon>
        <taxon>Pentapetalae</taxon>
        <taxon>rosids</taxon>
        <taxon>malvids</taxon>
        <taxon>Malvales</taxon>
        <taxon>Malvaceae</taxon>
        <taxon>Grewioideae</taxon>
        <taxon>Apeibeae</taxon>
        <taxon>Corchorus</taxon>
    </lineage>
</organism>
<dbReference type="InterPro" id="IPR006501">
    <property type="entry name" value="Pectinesterase_inhib_dom"/>
</dbReference>
<keyword evidence="7" id="KW-1185">Reference proteome</keyword>
<dbReference type="Gene3D" id="1.20.140.40">
    <property type="entry name" value="Invertase/pectin methylesterase inhibitor family protein"/>
    <property type="match status" value="1"/>
</dbReference>